<dbReference type="GeneID" id="56078800"/>
<dbReference type="KEGG" id="hrr:HZS55_13015"/>
<evidence type="ECO:0000313" key="4">
    <source>
        <dbReference type="Proteomes" id="UP000509667"/>
    </source>
</evidence>
<proteinExistence type="predicted"/>
<evidence type="ECO:0000256" key="1">
    <source>
        <dbReference type="SAM" id="Coils"/>
    </source>
</evidence>
<evidence type="ECO:0000256" key="2">
    <source>
        <dbReference type="SAM" id="Phobius"/>
    </source>
</evidence>
<name>A0A7D5T633_9EURY</name>
<sequence>MFSRTVQIIGIVFVIVSIGYLGYSYVDHQDQLAEQQDRIGELEERTDKLQQENERLDTDIESQTIQDYTFDSKSYALQEEPNIWFSHCESFRDYSSDDSEENASTWQCYLEIEQQDSYQRVWVLRNNQQEYSGIPEYEEWWDSSDMSDGDFPLSWNRVDQNETVVIQTEHHYYVYDVVRNSEINSTYKSEPPRALGLELVDRKYKQFWGSNPYNA</sequence>
<keyword evidence="2" id="KW-0812">Transmembrane</keyword>
<keyword evidence="1" id="KW-0175">Coiled coil</keyword>
<feature type="coiled-coil region" evidence="1">
    <location>
        <begin position="25"/>
        <end position="66"/>
    </location>
</feature>
<feature type="transmembrane region" description="Helical" evidence="2">
    <location>
        <begin position="6"/>
        <end position="26"/>
    </location>
</feature>
<protein>
    <submittedName>
        <fullName evidence="3">Uncharacterized protein</fullName>
    </submittedName>
</protein>
<gene>
    <name evidence="3" type="ORF">HZS55_13015</name>
</gene>
<dbReference type="AlphaFoldDB" id="A0A7D5T633"/>
<dbReference type="EMBL" id="CP058910">
    <property type="protein sequence ID" value="QLH78169.1"/>
    <property type="molecule type" value="Genomic_DNA"/>
</dbReference>
<accession>A0A7D5T633</accession>
<keyword evidence="2" id="KW-1133">Transmembrane helix</keyword>
<dbReference type="Proteomes" id="UP000509667">
    <property type="component" value="Chromosome"/>
</dbReference>
<evidence type="ECO:0000313" key="3">
    <source>
        <dbReference type="EMBL" id="QLH78169.1"/>
    </source>
</evidence>
<keyword evidence="4" id="KW-1185">Reference proteome</keyword>
<dbReference type="RefSeq" id="WP_179908091.1">
    <property type="nucleotide sequence ID" value="NZ_CP058910.1"/>
</dbReference>
<organism evidence="3 4">
    <name type="scientific">Halosimplex rubrum</name>
    <dbReference type="NCBI Taxonomy" id="869889"/>
    <lineage>
        <taxon>Archaea</taxon>
        <taxon>Methanobacteriati</taxon>
        <taxon>Methanobacteriota</taxon>
        <taxon>Stenosarchaea group</taxon>
        <taxon>Halobacteria</taxon>
        <taxon>Halobacteriales</taxon>
        <taxon>Haloarculaceae</taxon>
        <taxon>Halosimplex</taxon>
    </lineage>
</organism>
<keyword evidence="2" id="KW-0472">Membrane</keyword>
<reference evidence="3 4" key="1">
    <citation type="submission" date="2020-07" db="EMBL/GenBank/DDBJ databases">
        <title>Halosimplex pelagicum sp. nov. and Halosimplex rubrum sp. nov., isolated from salted brown alga Laminaria, and emended description of the genus Halosimplex.</title>
        <authorList>
            <person name="Cui H."/>
        </authorList>
    </citation>
    <scope>NUCLEOTIDE SEQUENCE [LARGE SCALE GENOMIC DNA]</scope>
    <source>
        <strain evidence="3 4">R27</strain>
    </source>
</reference>